<keyword evidence="9" id="KW-1185">Reference proteome</keyword>
<evidence type="ECO:0000256" key="3">
    <source>
        <dbReference type="ARBA" id="ARBA00023157"/>
    </source>
</evidence>
<proteinExistence type="predicted"/>
<reference evidence="8 9" key="1">
    <citation type="journal article" date="2018" name="Biotechnol. Adv.">
        <title>Improved genomic resources and new bioinformatic workflow for the carcinogenic parasite Clonorchis sinensis: Biotechnological implications.</title>
        <authorList>
            <person name="Wang D."/>
            <person name="Korhonen P.K."/>
            <person name="Gasser R.B."/>
            <person name="Young N.D."/>
        </authorList>
    </citation>
    <scope>NUCLEOTIDE SEQUENCE [LARGE SCALE GENOMIC DNA]</scope>
    <source>
        <strain evidence="8">Cs-k2</strain>
    </source>
</reference>
<sequence length="478" mass="53368">MCIRTHAFMSNLRHQNMKRKSLYLSAQINKTSINIGGYLLTATAANSNESDLAAVTFAVLVDTNMQTEPSELGNSSRKENRYTEIGIEKGRYDYDETKIKTSQKNSFLIRDALRYTRTTHSKNKKRINWLSIKSTSTFALVLNHVPSHKGVYKESWKLCETEEVQSTSEHAFTTAALSVNRTATGPPEAPKCGGKLPPNKGSFQTPGYPIVYPDDRNCTWTIDKPIKSSVLHFVDFEVEEALSGPLCQFDYVTVTIGSGSSATKVGPLCGYTAPEDILFNDSVKIAFISDRIRAYKGFLATYFPVGEKDLPSTPTPETTTKREETNTTETPYPCVEFLDTANGTIKSPHYPQNYSDNLGCSWTISPPSVPSVLSFTDFDVEEQNWGEPCQFDYVFVFVGTDDKVESHGPYCGTKLPPSVNYTRQVQVTITTDRNVTRKGFSLNFGPGQLHGVTRWIVRLVLIKCISKCSIFYRAKSPQ</sequence>
<keyword evidence="3" id="KW-1015">Disulfide bond</keyword>
<evidence type="ECO:0000256" key="2">
    <source>
        <dbReference type="ARBA" id="ARBA00022737"/>
    </source>
</evidence>
<comment type="caution">
    <text evidence="8">The sequence shown here is derived from an EMBL/GenBank/DDBJ whole genome shotgun (WGS) entry which is preliminary data.</text>
</comment>
<dbReference type="AlphaFoldDB" id="A0A8T1MCH0"/>
<evidence type="ECO:0000256" key="1">
    <source>
        <dbReference type="ARBA" id="ARBA00022729"/>
    </source>
</evidence>
<dbReference type="InterPro" id="IPR000859">
    <property type="entry name" value="CUB_dom"/>
</dbReference>
<keyword evidence="2" id="KW-0677">Repeat</keyword>
<protein>
    <submittedName>
        <fullName evidence="8">Tolloid-like protein 2</fullName>
    </submittedName>
</protein>
<keyword evidence="1" id="KW-0732">Signal</keyword>
<reference evidence="8 9" key="2">
    <citation type="journal article" date="2021" name="Genomics">
        <title>High-quality reference genome for Clonorchis sinensis.</title>
        <authorList>
            <person name="Young N.D."/>
            <person name="Stroehlein A.J."/>
            <person name="Kinkar L."/>
            <person name="Wang T."/>
            <person name="Sohn W.M."/>
            <person name="Chang B.C.H."/>
            <person name="Kaur P."/>
            <person name="Weisz D."/>
            <person name="Dudchenko O."/>
            <person name="Aiden E.L."/>
            <person name="Korhonen P.K."/>
            <person name="Gasser R.B."/>
        </authorList>
    </citation>
    <scope>NUCLEOTIDE SEQUENCE [LARGE SCALE GENOMIC DNA]</scope>
    <source>
        <strain evidence="8">Cs-k2</strain>
    </source>
</reference>
<dbReference type="CDD" id="cd00041">
    <property type="entry name" value="CUB"/>
    <property type="match status" value="2"/>
</dbReference>
<feature type="domain" description="CUB" evidence="7">
    <location>
        <begin position="334"/>
        <end position="447"/>
    </location>
</feature>
<organism evidence="8 9">
    <name type="scientific">Clonorchis sinensis</name>
    <name type="common">Chinese liver fluke</name>
    <dbReference type="NCBI Taxonomy" id="79923"/>
    <lineage>
        <taxon>Eukaryota</taxon>
        <taxon>Metazoa</taxon>
        <taxon>Spiralia</taxon>
        <taxon>Lophotrochozoa</taxon>
        <taxon>Platyhelminthes</taxon>
        <taxon>Trematoda</taxon>
        <taxon>Digenea</taxon>
        <taxon>Opisthorchiida</taxon>
        <taxon>Opisthorchiata</taxon>
        <taxon>Opisthorchiidae</taxon>
        <taxon>Clonorchis</taxon>
    </lineage>
</organism>
<evidence type="ECO:0000259" key="7">
    <source>
        <dbReference type="PROSITE" id="PS01180"/>
    </source>
</evidence>
<dbReference type="SMART" id="SM00042">
    <property type="entry name" value="CUB"/>
    <property type="match status" value="2"/>
</dbReference>
<evidence type="ECO:0000256" key="6">
    <source>
        <dbReference type="SAM" id="MobiDB-lite"/>
    </source>
</evidence>
<feature type="domain" description="CUB" evidence="7">
    <location>
        <begin position="192"/>
        <end position="305"/>
    </location>
</feature>
<evidence type="ECO:0000256" key="5">
    <source>
        <dbReference type="PROSITE-ProRule" id="PRU00059"/>
    </source>
</evidence>
<comment type="caution">
    <text evidence="5">Lacks conserved residue(s) required for the propagation of feature annotation.</text>
</comment>
<accession>A0A8T1MCH0</accession>
<dbReference type="InterPro" id="IPR035914">
    <property type="entry name" value="Sperma_CUB_dom_sf"/>
</dbReference>
<dbReference type="EMBL" id="NIRI02000056">
    <property type="protein sequence ID" value="KAG5446719.1"/>
    <property type="molecule type" value="Genomic_DNA"/>
</dbReference>
<evidence type="ECO:0000313" key="8">
    <source>
        <dbReference type="EMBL" id="KAG5446719.1"/>
    </source>
</evidence>
<dbReference type="OrthoDB" id="6252953at2759"/>
<dbReference type="Pfam" id="PF00431">
    <property type="entry name" value="CUB"/>
    <property type="match status" value="2"/>
</dbReference>
<gene>
    <name evidence="8" type="ORF">CSKR_113727</name>
</gene>
<dbReference type="SUPFAM" id="SSF49854">
    <property type="entry name" value="Spermadhesin, CUB domain"/>
    <property type="match status" value="2"/>
</dbReference>
<dbReference type="Proteomes" id="UP000286415">
    <property type="component" value="Unassembled WGS sequence"/>
</dbReference>
<keyword evidence="4" id="KW-0325">Glycoprotein</keyword>
<dbReference type="FunFam" id="2.60.120.290:FF:000003">
    <property type="entry name" value="Neuropilin"/>
    <property type="match status" value="1"/>
</dbReference>
<dbReference type="Gene3D" id="2.60.120.290">
    <property type="entry name" value="Spermadhesin, CUB domain"/>
    <property type="match status" value="2"/>
</dbReference>
<evidence type="ECO:0000313" key="9">
    <source>
        <dbReference type="Proteomes" id="UP000286415"/>
    </source>
</evidence>
<dbReference type="PROSITE" id="PS01180">
    <property type="entry name" value="CUB"/>
    <property type="match status" value="2"/>
</dbReference>
<dbReference type="PANTHER" id="PTHR24251">
    <property type="entry name" value="OVOCHYMASE-RELATED"/>
    <property type="match status" value="1"/>
</dbReference>
<name>A0A8T1MCH0_CLOSI</name>
<feature type="region of interest" description="Disordered" evidence="6">
    <location>
        <begin position="309"/>
        <end position="328"/>
    </location>
</feature>
<evidence type="ECO:0000256" key="4">
    <source>
        <dbReference type="ARBA" id="ARBA00023180"/>
    </source>
</evidence>